<accession>A0A7S4HAS7</accession>
<protein>
    <submittedName>
        <fullName evidence="3">Uncharacterized protein</fullName>
    </submittedName>
</protein>
<feature type="chain" id="PRO_5030902489" evidence="2">
    <location>
        <begin position="22"/>
        <end position="173"/>
    </location>
</feature>
<gene>
    <name evidence="3" type="ORF">GTHE00462_LOCUS2154</name>
</gene>
<evidence type="ECO:0000256" key="1">
    <source>
        <dbReference type="SAM" id="MobiDB-lite"/>
    </source>
</evidence>
<reference evidence="3" key="1">
    <citation type="submission" date="2021-01" db="EMBL/GenBank/DDBJ databases">
        <authorList>
            <person name="Corre E."/>
            <person name="Pelletier E."/>
            <person name="Niang G."/>
            <person name="Scheremetjew M."/>
            <person name="Finn R."/>
            <person name="Kale V."/>
            <person name="Holt S."/>
            <person name="Cochrane G."/>
            <person name="Meng A."/>
            <person name="Brown T."/>
            <person name="Cohen L."/>
        </authorList>
    </citation>
    <scope>NUCLEOTIDE SEQUENCE</scope>
    <source>
        <strain evidence="3">CCMP 2712</strain>
    </source>
</reference>
<dbReference type="AlphaFoldDB" id="A0A7S4HAS7"/>
<organism evidence="3">
    <name type="scientific">Guillardia theta</name>
    <name type="common">Cryptophyte</name>
    <name type="synonym">Cryptomonas phi</name>
    <dbReference type="NCBI Taxonomy" id="55529"/>
    <lineage>
        <taxon>Eukaryota</taxon>
        <taxon>Cryptophyceae</taxon>
        <taxon>Pyrenomonadales</taxon>
        <taxon>Geminigeraceae</taxon>
        <taxon>Guillardia</taxon>
    </lineage>
</organism>
<sequence length="173" mass="19696">MRSRTLFSVIIVLMCAVEVAPFVTVTSMHKHVCLRRTGCNTTPLHHQQSLSATTKPNLALRMQDSKDEESPQNKFSEFVNSAGKEVAKVTDMAKKKVSDDVSWVGDRAKETVSKFNEEVTKERAAAEEMFARFDQFMNGAKKKFEQHKKGQQPEEKSVQEAEKEVESKERMQK</sequence>
<dbReference type="EMBL" id="HBKN01002527">
    <property type="protein sequence ID" value="CAE2192843.1"/>
    <property type="molecule type" value="Transcribed_RNA"/>
</dbReference>
<proteinExistence type="predicted"/>
<keyword evidence="2" id="KW-0732">Signal</keyword>
<feature type="compositionally biased region" description="Basic and acidic residues" evidence="1">
    <location>
        <begin position="147"/>
        <end position="173"/>
    </location>
</feature>
<evidence type="ECO:0000256" key="2">
    <source>
        <dbReference type="SAM" id="SignalP"/>
    </source>
</evidence>
<feature type="region of interest" description="Disordered" evidence="1">
    <location>
        <begin position="141"/>
        <end position="173"/>
    </location>
</feature>
<evidence type="ECO:0000313" key="3">
    <source>
        <dbReference type="EMBL" id="CAE2192843.1"/>
    </source>
</evidence>
<name>A0A7S4HAS7_GUITH</name>
<feature type="signal peptide" evidence="2">
    <location>
        <begin position="1"/>
        <end position="21"/>
    </location>
</feature>